<evidence type="ECO:0000313" key="5">
    <source>
        <dbReference type="Proteomes" id="UP000747110"/>
    </source>
</evidence>
<protein>
    <submittedName>
        <fullName evidence="3">Uncharacterized protein</fullName>
    </submittedName>
</protein>
<evidence type="ECO:0000313" key="2">
    <source>
        <dbReference type="EMBL" id="GIL83080.1"/>
    </source>
</evidence>
<feature type="compositionally biased region" description="Low complexity" evidence="1">
    <location>
        <begin position="45"/>
        <end position="56"/>
    </location>
</feature>
<name>A0A8J4LRK3_9CHLO</name>
<feature type="region of interest" description="Disordered" evidence="1">
    <location>
        <begin position="1"/>
        <end position="56"/>
    </location>
</feature>
<gene>
    <name evidence="2" type="ORF">Vretifemale_11893</name>
    <name evidence="3" type="ORF">Vretimale_11472</name>
</gene>
<feature type="compositionally biased region" description="Acidic residues" evidence="1">
    <location>
        <begin position="327"/>
        <end position="353"/>
    </location>
</feature>
<dbReference type="Proteomes" id="UP000722791">
    <property type="component" value="Unassembled WGS sequence"/>
</dbReference>
<keyword evidence="5" id="KW-1185">Reference proteome</keyword>
<reference evidence="3" key="1">
    <citation type="journal article" date="2021" name="Proc. Natl. Acad. Sci. U.S.A.">
        <title>Three genomes in the algal genus Volvox reveal the fate of a haploid sex-determining region after a transition to homothallism.</title>
        <authorList>
            <person name="Yamamoto K."/>
            <person name="Hamaji T."/>
            <person name="Kawai-Toyooka H."/>
            <person name="Matsuzaki R."/>
            <person name="Takahashi F."/>
            <person name="Nishimura Y."/>
            <person name="Kawachi M."/>
            <person name="Noguchi H."/>
            <person name="Minakuchi Y."/>
            <person name="Umen J.G."/>
            <person name="Toyoda A."/>
            <person name="Nozaki H."/>
        </authorList>
    </citation>
    <scope>NUCLEOTIDE SEQUENCE</scope>
    <source>
        <strain evidence="3">NIES-3785</strain>
        <strain evidence="2">NIES-3786</strain>
    </source>
</reference>
<feature type="compositionally biased region" description="Basic residues" evidence="1">
    <location>
        <begin position="1"/>
        <end position="11"/>
    </location>
</feature>
<feature type="region of interest" description="Disordered" evidence="1">
    <location>
        <begin position="97"/>
        <end position="155"/>
    </location>
</feature>
<accession>A0A8J4LRK3</accession>
<comment type="caution">
    <text evidence="3">The sequence shown here is derived from an EMBL/GenBank/DDBJ whole genome shotgun (WGS) entry which is preliminary data.</text>
</comment>
<feature type="non-terminal residue" evidence="3">
    <location>
        <position position="353"/>
    </location>
</feature>
<feature type="compositionally biased region" description="Polar residues" evidence="1">
    <location>
        <begin position="32"/>
        <end position="43"/>
    </location>
</feature>
<organism evidence="3 4">
    <name type="scientific">Volvox reticuliferus</name>
    <dbReference type="NCBI Taxonomy" id="1737510"/>
    <lineage>
        <taxon>Eukaryota</taxon>
        <taxon>Viridiplantae</taxon>
        <taxon>Chlorophyta</taxon>
        <taxon>core chlorophytes</taxon>
        <taxon>Chlorophyceae</taxon>
        <taxon>CS clade</taxon>
        <taxon>Chlamydomonadales</taxon>
        <taxon>Volvocaceae</taxon>
        <taxon>Volvox</taxon>
    </lineage>
</organism>
<feature type="compositionally biased region" description="Low complexity" evidence="1">
    <location>
        <begin position="97"/>
        <end position="142"/>
    </location>
</feature>
<proteinExistence type="predicted"/>
<feature type="region of interest" description="Disordered" evidence="1">
    <location>
        <begin position="307"/>
        <end position="353"/>
    </location>
</feature>
<dbReference type="EMBL" id="BNCP01000026">
    <property type="protein sequence ID" value="GIL83080.1"/>
    <property type="molecule type" value="Genomic_DNA"/>
</dbReference>
<evidence type="ECO:0000256" key="1">
    <source>
        <dbReference type="SAM" id="MobiDB-lite"/>
    </source>
</evidence>
<sequence>MKVKARLRGARNHSAQSQQAAQPGQKYCDQLASENQDLPQHTGPSEAYASFDASASSSAASIHTPRSAGATPAHISASSIVAAAASRPALVIGTTSAAARSALPPSRALTQQQLRRQRQQQRATLPPVRARGAAASASRQARGVGGATTTDANPTSGAWTTAAAAAATAAAVAAVTGAAGGRTDATSTAALNGAVKVVERALEEGPEGQERLRRLSMEQPDLYSQVILALFRKTQSLDLISRMPMPMMPEPDFMMDPPLPGADFDLDLAWEEGEEGEELDYWEVMAAEGGLYKGGVDGLYDMPYDLDDIDAPFPEPPFPDFDYYPGFEDEEDDLYDDDEYYYDETEEEEEEEG</sequence>
<evidence type="ECO:0000313" key="4">
    <source>
        <dbReference type="Proteomes" id="UP000722791"/>
    </source>
</evidence>
<dbReference type="EMBL" id="BNCQ01000023">
    <property type="protein sequence ID" value="GIM07322.1"/>
    <property type="molecule type" value="Genomic_DNA"/>
</dbReference>
<dbReference type="AlphaFoldDB" id="A0A8J4LRK3"/>
<dbReference type="OrthoDB" id="552407at2759"/>
<evidence type="ECO:0000313" key="3">
    <source>
        <dbReference type="EMBL" id="GIM07322.1"/>
    </source>
</evidence>
<dbReference type="Proteomes" id="UP000747110">
    <property type="component" value="Unassembled WGS sequence"/>
</dbReference>